<dbReference type="PANTHER" id="PTHR43289">
    <property type="entry name" value="MITOGEN-ACTIVATED PROTEIN KINASE KINASE KINASE 20-RELATED"/>
    <property type="match status" value="1"/>
</dbReference>
<dbReference type="InterPro" id="IPR011990">
    <property type="entry name" value="TPR-like_helical_dom_sf"/>
</dbReference>
<evidence type="ECO:0000313" key="9">
    <source>
        <dbReference type="EMBL" id="MCA9759007.1"/>
    </source>
</evidence>
<dbReference type="PROSITE" id="PS50011">
    <property type="entry name" value="PROTEIN_KINASE_DOM"/>
    <property type="match status" value="1"/>
</dbReference>
<evidence type="ECO:0000256" key="3">
    <source>
        <dbReference type="ARBA" id="ARBA00022777"/>
    </source>
</evidence>
<dbReference type="InterPro" id="IPR000719">
    <property type="entry name" value="Prot_kinase_dom"/>
</dbReference>
<dbReference type="Gene3D" id="3.30.200.20">
    <property type="entry name" value="Phosphorylase Kinase, domain 1"/>
    <property type="match status" value="1"/>
</dbReference>
<dbReference type="PROSITE" id="PS00108">
    <property type="entry name" value="PROTEIN_KINASE_ST"/>
    <property type="match status" value="1"/>
</dbReference>
<dbReference type="PROSITE" id="PS00107">
    <property type="entry name" value="PROTEIN_KINASE_ATP"/>
    <property type="match status" value="1"/>
</dbReference>
<dbReference type="Proteomes" id="UP000739538">
    <property type="component" value="Unassembled WGS sequence"/>
</dbReference>
<sequence>MTTSDRHRIVKRLFDAACDLPEDAREDFLDRECGDDQDLRNDVEALLAFEAEENAVLSTSHRGAGPRLLAEHLARGDGAGEHPTQVGSYQIKGVLGRGGMGTVYEAVQENPRRRVALKVIRSAFATQDLLKRFWHEAQLLGQLDHPGIARILEAGSAPIGESTWPFIAMELIDGDPIDRHVRDRSLSHRDVLELVARVCDAVEHAHQRGIVHRDLKPANILVETRETSTADATTVDTIGQPKVLDFGVARITDGDLQVTTIHTHAGQIIGTLSYMSPEQVAGRRDLDARCDVYALGILLYELLSGRRPYDLSGKPMAEAARIITETDPSSLVSLVSGMNTDVSTIVSKALEKEPERRYATAGHLGLDLRRYLANEPILARAPSASYRIRKFARRNRVLVGGVTATVLALVLGLVATSRALVEAQAERDAKTSALDVSNAVTGFLSDMLIAAAPVEQGKDVTVREVMDQAAIDIGDRFESPLVEAELRKVIGFTYTSLSEYAKADSQLTAALQLWNDHLEDPNDIRLLEGYQLLGQAAYFRGEYDRALDAFTRALAMAEASIPPNDEALITTGANVAFLQMQQGRYDVARQAFEQAIDAAERTLGPDDPNHIDLEANLAMLMLRTGDYENAATLYGHAIEASRRIRGEEHPQTILFRSNLGTAFLRLNRDEEAKGILTDVYEIQQRVLGAAHSQTLITLGNLARALNRLEEPEEALRLLEDGLDQSLATYGEASPSTVYLRSSLVKIHLGLEDTETALDIANRNLDVSREALGDESDPTATAWEDYVLALLEAGELDRAALEANQFIETTTAHYGPEHDRVRRGRLKLAEAYLRLKRTEDAERELLAAFDLSDSLETEEVAEKLVALYEQTGNEPQADQWRERLGN</sequence>
<dbReference type="Gene3D" id="1.10.510.10">
    <property type="entry name" value="Transferase(Phosphotransferase) domain 1"/>
    <property type="match status" value="1"/>
</dbReference>
<organism evidence="9 10">
    <name type="scientific">Eiseniibacteriota bacterium</name>
    <dbReference type="NCBI Taxonomy" id="2212470"/>
    <lineage>
        <taxon>Bacteria</taxon>
        <taxon>Candidatus Eiseniibacteriota</taxon>
    </lineage>
</organism>
<feature type="transmembrane region" description="Helical" evidence="7">
    <location>
        <begin position="397"/>
        <end position="415"/>
    </location>
</feature>
<reference evidence="9" key="1">
    <citation type="submission" date="2020-04" db="EMBL/GenBank/DDBJ databases">
        <authorList>
            <person name="Zhang T."/>
        </authorList>
    </citation>
    <scope>NUCLEOTIDE SEQUENCE</scope>
    <source>
        <strain evidence="9">HKST-UBA02</strain>
    </source>
</reference>
<keyword evidence="7" id="KW-1133">Transmembrane helix</keyword>
<proteinExistence type="predicted"/>
<keyword evidence="5" id="KW-0802">TPR repeat</keyword>
<gene>
    <name evidence="9" type="ORF">KDA27_24655</name>
</gene>
<dbReference type="CDD" id="cd14014">
    <property type="entry name" value="STKc_PknB_like"/>
    <property type="match status" value="1"/>
</dbReference>
<dbReference type="InterPro" id="IPR017441">
    <property type="entry name" value="Protein_kinase_ATP_BS"/>
</dbReference>
<feature type="binding site" evidence="6">
    <location>
        <position position="118"/>
    </location>
    <ligand>
        <name>ATP</name>
        <dbReference type="ChEBI" id="CHEBI:30616"/>
    </ligand>
</feature>
<keyword evidence="1" id="KW-0808">Transferase</keyword>
<evidence type="ECO:0000313" key="10">
    <source>
        <dbReference type="Proteomes" id="UP000739538"/>
    </source>
</evidence>
<dbReference type="InterPro" id="IPR019734">
    <property type="entry name" value="TPR_rpt"/>
</dbReference>
<feature type="domain" description="Protein kinase" evidence="8">
    <location>
        <begin position="89"/>
        <end position="372"/>
    </location>
</feature>
<reference evidence="9" key="2">
    <citation type="journal article" date="2021" name="Microbiome">
        <title>Successional dynamics and alternative stable states in a saline activated sludge microbial community over 9 years.</title>
        <authorList>
            <person name="Wang Y."/>
            <person name="Ye J."/>
            <person name="Ju F."/>
            <person name="Liu L."/>
            <person name="Boyd J.A."/>
            <person name="Deng Y."/>
            <person name="Parks D.H."/>
            <person name="Jiang X."/>
            <person name="Yin X."/>
            <person name="Woodcroft B.J."/>
            <person name="Tyson G.W."/>
            <person name="Hugenholtz P."/>
            <person name="Polz M.F."/>
            <person name="Zhang T."/>
        </authorList>
    </citation>
    <scope>NUCLEOTIDE SEQUENCE</scope>
    <source>
        <strain evidence="9">HKST-UBA02</strain>
    </source>
</reference>
<keyword evidence="4 6" id="KW-0067">ATP-binding</keyword>
<evidence type="ECO:0000259" key="8">
    <source>
        <dbReference type="PROSITE" id="PS50011"/>
    </source>
</evidence>
<feature type="repeat" description="TPR" evidence="5">
    <location>
        <begin position="527"/>
        <end position="560"/>
    </location>
</feature>
<dbReference type="SUPFAM" id="SSF48452">
    <property type="entry name" value="TPR-like"/>
    <property type="match status" value="3"/>
</dbReference>
<evidence type="ECO:0000256" key="1">
    <source>
        <dbReference type="ARBA" id="ARBA00022679"/>
    </source>
</evidence>
<dbReference type="PANTHER" id="PTHR43289:SF6">
    <property type="entry name" value="SERINE_THREONINE-PROTEIN KINASE NEKL-3"/>
    <property type="match status" value="1"/>
</dbReference>
<dbReference type="AlphaFoldDB" id="A0A956SFP4"/>
<dbReference type="EMBL" id="JAGQHS010000246">
    <property type="protein sequence ID" value="MCA9759007.1"/>
    <property type="molecule type" value="Genomic_DNA"/>
</dbReference>
<evidence type="ECO:0000256" key="7">
    <source>
        <dbReference type="SAM" id="Phobius"/>
    </source>
</evidence>
<dbReference type="InterPro" id="IPR011009">
    <property type="entry name" value="Kinase-like_dom_sf"/>
</dbReference>
<keyword evidence="7" id="KW-0812">Transmembrane</keyword>
<keyword evidence="2 6" id="KW-0547">Nucleotide-binding</keyword>
<dbReference type="PROSITE" id="PS50005">
    <property type="entry name" value="TPR"/>
    <property type="match status" value="1"/>
</dbReference>
<evidence type="ECO:0000256" key="2">
    <source>
        <dbReference type="ARBA" id="ARBA00022741"/>
    </source>
</evidence>
<dbReference type="Gene3D" id="1.25.40.10">
    <property type="entry name" value="Tetratricopeptide repeat domain"/>
    <property type="match status" value="3"/>
</dbReference>
<dbReference type="SMART" id="SM00028">
    <property type="entry name" value="TPR"/>
    <property type="match status" value="7"/>
</dbReference>
<protein>
    <submittedName>
        <fullName evidence="9">Tetratricopeptide repeat protein</fullName>
    </submittedName>
</protein>
<keyword evidence="3" id="KW-0418">Kinase</keyword>
<dbReference type="GO" id="GO:0004674">
    <property type="term" value="F:protein serine/threonine kinase activity"/>
    <property type="evidence" value="ECO:0007669"/>
    <property type="project" value="TreeGrafter"/>
</dbReference>
<dbReference type="SUPFAM" id="SSF56112">
    <property type="entry name" value="Protein kinase-like (PK-like)"/>
    <property type="match status" value="1"/>
</dbReference>
<dbReference type="SMART" id="SM00220">
    <property type="entry name" value="S_TKc"/>
    <property type="match status" value="1"/>
</dbReference>
<dbReference type="Pfam" id="PF00069">
    <property type="entry name" value="Pkinase"/>
    <property type="match status" value="1"/>
</dbReference>
<accession>A0A956SFP4</accession>
<dbReference type="Pfam" id="PF13424">
    <property type="entry name" value="TPR_12"/>
    <property type="match status" value="3"/>
</dbReference>
<evidence type="ECO:0000256" key="4">
    <source>
        <dbReference type="ARBA" id="ARBA00022840"/>
    </source>
</evidence>
<evidence type="ECO:0000256" key="6">
    <source>
        <dbReference type="PROSITE-ProRule" id="PRU10141"/>
    </source>
</evidence>
<name>A0A956SFP4_UNCEI</name>
<keyword evidence="7" id="KW-0472">Membrane</keyword>
<dbReference type="InterPro" id="IPR008271">
    <property type="entry name" value="Ser/Thr_kinase_AS"/>
</dbReference>
<dbReference type="GO" id="GO:0005524">
    <property type="term" value="F:ATP binding"/>
    <property type="evidence" value="ECO:0007669"/>
    <property type="project" value="UniProtKB-UniRule"/>
</dbReference>
<comment type="caution">
    <text evidence="9">The sequence shown here is derived from an EMBL/GenBank/DDBJ whole genome shotgun (WGS) entry which is preliminary data.</text>
</comment>
<evidence type="ECO:0000256" key="5">
    <source>
        <dbReference type="PROSITE-ProRule" id="PRU00339"/>
    </source>
</evidence>